<dbReference type="STRING" id="1325734.A0A428NV85"/>
<accession>A0A428NV85</accession>
<keyword evidence="5" id="KW-1185">Reference proteome</keyword>
<comment type="caution">
    <text evidence="4">The sequence shown here is derived from an EMBL/GenBank/DDBJ whole genome shotgun (WGS) entry which is preliminary data.</text>
</comment>
<dbReference type="InterPro" id="IPR020472">
    <property type="entry name" value="WD40_PAC1"/>
</dbReference>
<dbReference type="SUPFAM" id="SSF50978">
    <property type="entry name" value="WD40 repeat-like"/>
    <property type="match status" value="1"/>
</dbReference>
<evidence type="ECO:0000256" key="2">
    <source>
        <dbReference type="ARBA" id="ARBA00022737"/>
    </source>
</evidence>
<dbReference type="InterPro" id="IPR036322">
    <property type="entry name" value="WD40_repeat_dom_sf"/>
</dbReference>
<feature type="repeat" description="WD" evidence="3">
    <location>
        <begin position="671"/>
        <end position="712"/>
    </location>
</feature>
<dbReference type="PANTHER" id="PTHR19848">
    <property type="entry name" value="WD40 REPEAT PROTEIN"/>
    <property type="match status" value="1"/>
</dbReference>
<feature type="repeat" description="WD" evidence="3">
    <location>
        <begin position="716"/>
        <end position="753"/>
    </location>
</feature>
<keyword evidence="1 3" id="KW-0853">WD repeat</keyword>
<dbReference type="InterPro" id="IPR001680">
    <property type="entry name" value="WD40_rpt"/>
</dbReference>
<dbReference type="Proteomes" id="UP000288168">
    <property type="component" value="Unassembled WGS sequence"/>
</dbReference>
<organism evidence="4 5">
    <name type="scientific">Fusarium duplospermum</name>
    <dbReference type="NCBI Taxonomy" id="1325734"/>
    <lineage>
        <taxon>Eukaryota</taxon>
        <taxon>Fungi</taxon>
        <taxon>Dikarya</taxon>
        <taxon>Ascomycota</taxon>
        <taxon>Pezizomycotina</taxon>
        <taxon>Sordariomycetes</taxon>
        <taxon>Hypocreomycetidae</taxon>
        <taxon>Hypocreales</taxon>
        <taxon>Nectriaceae</taxon>
        <taxon>Fusarium</taxon>
        <taxon>Fusarium solani species complex</taxon>
    </lineage>
</organism>
<feature type="repeat" description="WD" evidence="3">
    <location>
        <begin position="424"/>
        <end position="455"/>
    </location>
</feature>
<gene>
    <name evidence="4" type="ORF">CEP54_014571</name>
</gene>
<dbReference type="SUPFAM" id="SSF50998">
    <property type="entry name" value="Quinoprotein alcohol dehydrogenase-like"/>
    <property type="match status" value="1"/>
</dbReference>
<dbReference type="Gene3D" id="2.130.10.10">
    <property type="entry name" value="YVTN repeat-like/Quinoprotein amine dehydrogenase"/>
    <property type="match status" value="4"/>
</dbReference>
<dbReference type="CDD" id="cd00200">
    <property type="entry name" value="WD40"/>
    <property type="match status" value="1"/>
</dbReference>
<dbReference type="PROSITE" id="PS00678">
    <property type="entry name" value="WD_REPEATS_1"/>
    <property type="match status" value="1"/>
</dbReference>
<dbReference type="SMART" id="SM00320">
    <property type="entry name" value="WD40"/>
    <property type="match status" value="13"/>
</dbReference>
<feature type="repeat" description="WD" evidence="3">
    <location>
        <begin position="241"/>
        <end position="282"/>
    </location>
</feature>
<dbReference type="PANTHER" id="PTHR19848:SF8">
    <property type="entry name" value="F-BOX AND WD REPEAT DOMAIN CONTAINING 7"/>
    <property type="match status" value="1"/>
</dbReference>
<dbReference type="PRINTS" id="PR00320">
    <property type="entry name" value="GPROTEINBRPT"/>
</dbReference>
<dbReference type="PROSITE" id="PS50082">
    <property type="entry name" value="WD_REPEATS_2"/>
    <property type="match status" value="10"/>
</dbReference>
<feature type="repeat" description="WD" evidence="3">
    <location>
        <begin position="456"/>
        <end position="487"/>
    </location>
</feature>
<sequence length="852" mass="93040">MRAKFNNTSAPSPDVKPIHDSLATNCLRIMEEYLRYNICCLSSPGTHRSTVKPDHISDCIPQELQYACRHWASHIDGRGWVEDDERRVFKFLNKHLLYWLEALSLVGSAPESISNIQTIQNLVTQTGSERLSGLLSDALRLLRHNMSTIDSYPLQIYSSVLAFTPHQSVVANSFSNHIPRWMSLRPARETAWSDCHQILEGHQDAVNSVAFSPDSSLLVSASDDHTVRLWRVSDGKCIHGLVGHKDAVFSATFFPGGDVIVSGSPDKTVKLWSVQDGKCLQSLSGHNSSINEVAVSPDSTLLAFGSFTSIESGSGKVWLWSVTKRKYLHEIQGSWGAVNAVSFSPDSTLLASGTEDGVVRIWKIESGECIHTFKEHDQGVFSVVFAPNCEYFASSSSDGTVRLWKLGEESSFQTFETGTFMTLLSISSDSTLLATASSDAEIQMWNVDDARCAYRLEGHVHNVTSVALSPNSKLLASASADSTVRVWLPHETSNAQKTKKDRRRVCVIKLSPDGAVLASGTNTSLVQLWNANDGTLIHDLKVDDGDDDDDLVELLEFSPDGALLVTVTWSGGTARLWSVLDGNCIQDLSSEDGHLTAMSFSSDSTVLFMGLGNGVIKQLRVGDGFQSEIPGHDSVISVMSVSPDSTLLASGALDGTARLWNSVDFNFLHELVGHEDKVTLVVFSPTSSLLATSSEDQTVCLWSVNDGSCTRQFRPSEEVRSMTFSPNLPLLATAAADDLIQLWDTDVGESLAAHKFHRVGTSDIRFSPDGSSLIFDAGTLFIERATSGGNSVQRWIDAGFAISLDEHWVTWRGENILWLPVTVRPTCWTINGSTIAIGCLSGRVVIMKLDCV</sequence>
<dbReference type="InterPro" id="IPR015943">
    <property type="entry name" value="WD40/YVTN_repeat-like_dom_sf"/>
</dbReference>
<reference evidence="4 5" key="1">
    <citation type="submission" date="2017-06" db="EMBL/GenBank/DDBJ databases">
        <title>Comparative genomic analysis of Ambrosia Fusariam Clade fungi.</title>
        <authorList>
            <person name="Stajich J.E."/>
            <person name="Carrillo J."/>
            <person name="Kijimoto T."/>
            <person name="Eskalen A."/>
            <person name="O'Donnell K."/>
            <person name="Kasson M."/>
        </authorList>
    </citation>
    <scope>NUCLEOTIDE SEQUENCE [LARGE SCALE GENOMIC DNA]</scope>
    <source>
        <strain evidence="4 5">NRRL62584</strain>
    </source>
</reference>
<dbReference type="InterPro" id="IPR011047">
    <property type="entry name" value="Quinoprotein_ADH-like_sf"/>
</dbReference>
<evidence type="ECO:0000313" key="4">
    <source>
        <dbReference type="EMBL" id="RSL44716.1"/>
    </source>
</evidence>
<dbReference type="InterPro" id="IPR019775">
    <property type="entry name" value="WD40_repeat_CS"/>
</dbReference>
<dbReference type="OrthoDB" id="538223at2759"/>
<feature type="repeat" description="WD" evidence="3">
    <location>
        <begin position="199"/>
        <end position="240"/>
    </location>
</feature>
<dbReference type="PROSITE" id="PS50231">
    <property type="entry name" value="RICIN_B_LECTIN"/>
    <property type="match status" value="1"/>
</dbReference>
<dbReference type="EMBL" id="NKCI01000283">
    <property type="protein sequence ID" value="RSL44716.1"/>
    <property type="molecule type" value="Genomic_DNA"/>
</dbReference>
<name>A0A428NV85_9HYPO</name>
<feature type="repeat" description="WD" evidence="3">
    <location>
        <begin position="629"/>
        <end position="661"/>
    </location>
</feature>
<proteinExistence type="predicted"/>
<protein>
    <submittedName>
        <fullName evidence="4">Uncharacterized protein</fullName>
    </submittedName>
</protein>
<feature type="repeat" description="WD" evidence="3">
    <location>
        <begin position="373"/>
        <end position="414"/>
    </location>
</feature>
<dbReference type="PROSITE" id="PS50294">
    <property type="entry name" value="WD_REPEATS_REGION"/>
    <property type="match status" value="8"/>
</dbReference>
<dbReference type="Pfam" id="PF00400">
    <property type="entry name" value="WD40"/>
    <property type="match status" value="9"/>
</dbReference>
<keyword evidence="2" id="KW-0677">Repeat</keyword>
<dbReference type="AlphaFoldDB" id="A0A428NV85"/>
<feature type="repeat" description="WD" evidence="3">
    <location>
        <begin position="498"/>
        <end position="539"/>
    </location>
</feature>
<evidence type="ECO:0000256" key="3">
    <source>
        <dbReference type="PROSITE-ProRule" id="PRU00221"/>
    </source>
</evidence>
<feature type="repeat" description="WD" evidence="3">
    <location>
        <begin position="331"/>
        <end position="372"/>
    </location>
</feature>
<evidence type="ECO:0000313" key="5">
    <source>
        <dbReference type="Proteomes" id="UP000288168"/>
    </source>
</evidence>
<evidence type="ECO:0000256" key="1">
    <source>
        <dbReference type="ARBA" id="ARBA00022574"/>
    </source>
</evidence>